<evidence type="ECO:0000313" key="1">
    <source>
        <dbReference type="EMBL" id="CAC5360449.1"/>
    </source>
</evidence>
<dbReference type="InterPro" id="IPR036514">
    <property type="entry name" value="SGNH_hydro_sf"/>
</dbReference>
<dbReference type="EMBL" id="CACVKT020000566">
    <property type="protein sequence ID" value="CAC5360449.1"/>
    <property type="molecule type" value="Genomic_DNA"/>
</dbReference>
<name>A0A6J8A3N0_MYTCO</name>
<proteinExistence type="predicted"/>
<dbReference type="Proteomes" id="UP000507470">
    <property type="component" value="Unassembled WGS sequence"/>
</dbReference>
<sequence length="248" mass="29080">MTENKLRKYLRKSVSPERGVKFRTPVVLSDSKGIYLQNQSESSAIDHIRWWVKRGAKSAERVAWLRDNIKEKIQHLGPIHIYIWLGTCDLTSITDNKGRISLTSSDNTTVENIVDQYREIVKILSSYTSSRVTFLSIPIYSISLWNQYKNHKDPATFNDQDIDLRHQIDKLNFEIKELNTSINSVTPNFNLDILHNPSRLTCRNTSSSPRFQYNLDLYRDGIHPDRLLSKVWLKKLKIQMRKDCWTRN</sequence>
<dbReference type="OrthoDB" id="6039788at2759"/>
<dbReference type="SUPFAM" id="SSF52266">
    <property type="entry name" value="SGNH hydrolase"/>
    <property type="match status" value="1"/>
</dbReference>
<protein>
    <submittedName>
        <fullName evidence="1">Uncharacterized protein</fullName>
    </submittedName>
</protein>
<dbReference type="AlphaFoldDB" id="A0A6J8A3N0"/>
<gene>
    <name evidence="1" type="ORF">MCOR_2932</name>
</gene>
<keyword evidence="2" id="KW-1185">Reference proteome</keyword>
<organism evidence="1 2">
    <name type="scientific">Mytilus coruscus</name>
    <name type="common">Sea mussel</name>
    <dbReference type="NCBI Taxonomy" id="42192"/>
    <lineage>
        <taxon>Eukaryota</taxon>
        <taxon>Metazoa</taxon>
        <taxon>Spiralia</taxon>
        <taxon>Lophotrochozoa</taxon>
        <taxon>Mollusca</taxon>
        <taxon>Bivalvia</taxon>
        <taxon>Autobranchia</taxon>
        <taxon>Pteriomorphia</taxon>
        <taxon>Mytilida</taxon>
        <taxon>Mytiloidea</taxon>
        <taxon>Mytilidae</taxon>
        <taxon>Mytilinae</taxon>
        <taxon>Mytilus</taxon>
    </lineage>
</organism>
<accession>A0A6J8A3N0</accession>
<evidence type="ECO:0000313" key="2">
    <source>
        <dbReference type="Proteomes" id="UP000507470"/>
    </source>
</evidence>
<reference evidence="1 2" key="1">
    <citation type="submission" date="2020-06" db="EMBL/GenBank/DDBJ databases">
        <authorList>
            <person name="Li R."/>
            <person name="Bekaert M."/>
        </authorList>
    </citation>
    <scope>NUCLEOTIDE SEQUENCE [LARGE SCALE GENOMIC DNA]</scope>
    <source>
        <strain evidence="2">wild</strain>
    </source>
</reference>
<dbReference type="Gene3D" id="3.40.50.1110">
    <property type="entry name" value="SGNH hydrolase"/>
    <property type="match status" value="1"/>
</dbReference>